<dbReference type="Gene3D" id="2.10.90.10">
    <property type="entry name" value="Cystine-knot cytokines"/>
    <property type="match status" value="1"/>
</dbReference>
<evidence type="ECO:0000313" key="9">
    <source>
        <dbReference type="Proteomes" id="UP000275408"/>
    </source>
</evidence>
<dbReference type="EMBL" id="RCHS01001791">
    <property type="protein sequence ID" value="RMX51410.1"/>
    <property type="molecule type" value="Genomic_DNA"/>
</dbReference>
<dbReference type="Pfam" id="PF03045">
    <property type="entry name" value="DAN"/>
    <property type="match status" value="1"/>
</dbReference>
<evidence type="ECO:0000259" key="7">
    <source>
        <dbReference type="PROSITE" id="PS01225"/>
    </source>
</evidence>
<comment type="caution">
    <text evidence="8">The sequence shown here is derived from an EMBL/GenBank/DDBJ whole genome shotgun (WGS) entry which is preliminary data.</text>
</comment>
<sequence>MASNSRLFLIMYLVSLCLLPSLLANPMKAALASVHCERKGYTFPVKVVGCQERMVTVNTCIGTCLSFSTPTGSNYEQVESCTCCEPTKTTTIDVGLWCQDASNPGSFVKVRLSVHVPLVDEAEHKLQNLQVTLEH</sequence>
<evidence type="ECO:0000313" key="8">
    <source>
        <dbReference type="EMBL" id="RMX51410.1"/>
    </source>
</evidence>
<evidence type="ECO:0000256" key="1">
    <source>
        <dbReference type="ARBA" id="ARBA00004613"/>
    </source>
</evidence>
<evidence type="ECO:0000256" key="2">
    <source>
        <dbReference type="ARBA" id="ARBA00022525"/>
    </source>
</evidence>
<protein>
    <recommendedName>
        <fullName evidence="7">CTCK domain-containing protein</fullName>
    </recommendedName>
</protein>
<dbReference type="GO" id="GO:0038098">
    <property type="term" value="P:sequestering of BMP from receptor via BMP binding"/>
    <property type="evidence" value="ECO:0007669"/>
    <property type="project" value="TreeGrafter"/>
</dbReference>
<feature type="domain" description="CTCK" evidence="7">
    <location>
        <begin position="36"/>
        <end position="102"/>
    </location>
</feature>
<comment type="subcellular location">
    <subcellularLocation>
        <location evidence="1">Secreted</location>
    </subcellularLocation>
</comment>
<gene>
    <name evidence="8" type="ORF">pdam_00012620</name>
</gene>
<name>A0A3M6UCK8_POCDA</name>
<keyword evidence="2" id="KW-0964">Secreted</keyword>
<dbReference type="PANTHER" id="PTHR15283">
    <property type="entry name" value="GREMLIN 1"/>
    <property type="match status" value="1"/>
</dbReference>
<organism evidence="8 9">
    <name type="scientific">Pocillopora damicornis</name>
    <name type="common">Cauliflower coral</name>
    <name type="synonym">Millepora damicornis</name>
    <dbReference type="NCBI Taxonomy" id="46731"/>
    <lineage>
        <taxon>Eukaryota</taxon>
        <taxon>Metazoa</taxon>
        <taxon>Cnidaria</taxon>
        <taxon>Anthozoa</taxon>
        <taxon>Hexacorallia</taxon>
        <taxon>Scleractinia</taxon>
        <taxon>Astrocoeniina</taxon>
        <taxon>Pocilloporidae</taxon>
        <taxon>Pocillopora</taxon>
    </lineage>
</organism>
<dbReference type="InterPro" id="IPR006207">
    <property type="entry name" value="Cys_knot_C"/>
</dbReference>
<dbReference type="InterPro" id="IPR029034">
    <property type="entry name" value="Cystine-knot_cytokine"/>
</dbReference>
<keyword evidence="9" id="KW-1185">Reference proteome</keyword>
<dbReference type="Proteomes" id="UP000275408">
    <property type="component" value="Unassembled WGS sequence"/>
</dbReference>
<feature type="chain" id="PRO_5017948143" description="CTCK domain-containing protein" evidence="6">
    <location>
        <begin position="25"/>
        <end position="135"/>
    </location>
</feature>
<comment type="caution">
    <text evidence="5">Lacks conserved residue(s) required for the propagation of feature annotation.</text>
</comment>
<evidence type="ECO:0000256" key="3">
    <source>
        <dbReference type="ARBA" id="ARBA00022729"/>
    </source>
</evidence>
<reference evidence="8 9" key="1">
    <citation type="journal article" date="2018" name="Sci. Rep.">
        <title>Comparative analysis of the Pocillopora damicornis genome highlights role of immune system in coral evolution.</title>
        <authorList>
            <person name="Cunning R."/>
            <person name="Bay R.A."/>
            <person name="Gillette P."/>
            <person name="Baker A.C."/>
            <person name="Traylor-Knowles N."/>
        </authorList>
    </citation>
    <scope>NUCLEOTIDE SEQUENCE [LARGE SCALE GENOMIC DNA]</scope>
    <source>
        <strain evidence="8">RSMAS</strain>
        <tissue evidence="8">Whole animal</tissue>
    </source>
</reference>
<feature type="signal peptide" evidence="6">
    <location>
        <begin position="1"/>
        <end position="24"/>
    </location>
</feature>
<dbReference type="PROSITE" id="PS01225">
    <property type="entry name" value="CTCK_2"/>
    <property type="match status" value="1"/>
</dbReference>
<proteinExistence type="predicted"/>
<keyword evidence="4" id="KW-1015">Disulfide bond</keyword>
<dbReference type="InterPro" id="IPR004133">
    <property type="entry name" value="DAN_dom"/>
</dbReference>
<dbReference type="GO" id="GO:0009887">
    <property type="term" value="P:animal organ morphogenesis"/>
    <property type="evidence" value="ECO:0007669"/>
    <property type="project" value="TreeGrafter"/>
</dbReference>
<keyword evidence="3 6" id="KW-0732">Signal</keyword>
<dbReference type="PANTHER" id="PTHR15283:SF4">
    <property type="entry name" value="BURSICON"/>
    <property type="match status" value="1"/>
</dbReference>
<accession>A0A3M6UCK8</accession>
<dbReference type="GO" id="GO:0036122">
    <property type="term" value="F:BMP binding"/>
    <property type="evidence" value="ECO:0007669"/>
    <property type="project" value="TreeGrafter"/>
</dbReference>
<evidence type="ECO:0000256" key="6">
    <source>
        <dbReference type="SAM" id="SignalP"/>
    </source>
</evidence>
<evidence type="ECO:0000256" key="4">
    <source>
        <dbReference type="ARBA" id="ARBA00023157"/>
    </source>
</evidence>
<dbReference type="GO" id="GO:0005615">
    <property type="term" value="C:extracellular space"/>
    <property type="evidence" value="ECO:0007669"/>
    <property type="project" value="TreeGrafter"/>
</dbReference>
<dbReference type="AlphaFoldDB" id="A0A3M6UCK8"/>
<evidence type="ECO:0000256" key="5">
    <source>
        <dbReference type="PROSITE-ProRule" id="PRU00039"/>
    </source>
</evidence>
<dbReference type="GO" id="GO:0048018">
    <property type="term" value="F:receptor ligand activity"/>
    <property type="evidence" value="ECO:0007669"/>
    <property type="project" value="TreeGrafter"/>
</dbReference>